<protein>
    <submittedName>
        <fullName evidence="1">Uncharacterized protein</fullName>
    </submittedName>
</protein>
<keyword evidence="2" id="KW-1185">Reference proteome</keyword>
<dbReference type="AlphaFoldDB" id="A0A0N0U3N1"/>
<dbReference type="Proteomes" id="UP000053105">
    <property type="component" value="Unassembled WGS sequence"/>
</dbReference>
<organism evidence="1 2">
    <name type="scientific">Melipona quadrifasciata</name>
    <dbReference type="NCBI Taxonomy" id="166423"/>
    <lineage>
        <taxon>Eukaryota</taxon>
        <taxon>Metazoa</taxon>
        <taxon>Ecdysozoa</taxon>
        <taxon>Arthropoda</taxon>
        <taxon>Hexapoda</taxon>
        <taxon>Insecta</taxon>
        <taxon>Pterygota</taxon>
        <taxon>Neoptera</taxon>
        <taxon>Endopterygota</taxon>
        <taxon>Hymenoptera</taxon>
        <taxon>Apocrita</taxon>
        <taxon>Aculeata</taxon>
        <taxon>Apoidea</taxon>
        <taxon>Anthophila</taxon>
        <taxon>Apidae</taxon>
        <taxon>Melipona</taxon>
    </lineage>
</organism>
<sequence>MDPVGLELASHKDPIERSSDSKQLDFECCGFQQLLTASPIDTNRRPTSNFPSVLARRLLAALGAGHPVSYRCQVEGIFTKFSSLKDAVQWERWECHEVIRDQVLMDSVSDIVWNEGNWTDTQKKTKLKTLFSYWHFDRISTELIAGYILFRIKNSSRMEEQYRQEGLMLASPDKGLTAKKIDKRLAVW</sequence>
<name>A0A0N0U3N1_9HYME</name>
<accession>A0A0N0U3N1</accession>
<proteinExistence type="predicted"/>
<gene>
    <name evidence="1" type="ORF">WN51_06352</name>
</gene>
<evidence type="ECO:0000313" key="2">
    <source>
        <dbReference type="Proteomes" id="UP000053105"/>
    </source>
</evidence>
<dbReference type="EMBL" id="KQ435894">
    <property type="protein sequence ID" value="KOX69352.1"/>
    <property type="molecule type" value="Genomic_DNA"/>
</dbReference>
<reference evidence="1 2" key="1">
    <citation type="submission" date="2015-07" db="EMBL/GenBank/DDBJ databases">
        <title>The genome of Melipona quadrifasciata.</title>
        <authorList>
            <person name="Pan H."/>
            <person name="Kapheim K."/>
        </authorList>
    </citation>
    <scope>NUCLEOTIDE SEQUENCE [LARGE SCALE GENOMIC DNA]</scope>
    <source>
        <strain evidence="1">0111107301</strain>
        <tissue evidence="1">Whole body</tissue>
    </source>
</reference>
<evidence type="ECO:0000313" key="1">
    <source>
        <dbReference type="EMBL" id="KOX69352.1"/>
    </source>
</evidence>